<dbReference type="RefSeq" id="WP_219906696.1">
    <property type="nucleotide sequence ID" value="NZ_QAOK01000061.1"/>
</dbReference>
<keyword evidence="1" id="KW-0175">Coiled coil</keyword>
<dbReference type="AlphaFoldDB" id="A0A2T5HZ47"/>
<proteinExistence type="predicted"/>
<evidence type="ECO:0000256" key="1">
    <source>
        <dbReference type="SAM" id="Coils"/>
    </source>
</evidence>
<dbReference type="Pfam" id="PF10134">
    <property type="entry name" value="RPA"/>
    <property type="match status" value="1"/>
</dbReference>
<comment type="caution">
    <text evidence="2">The sequence shown here is derived from an EMBL/GenBank/DDBJ whole genome shotgun (WGS) entry which is preliminary data.</text>
</comment>
<accession>A0A2T5HZ47</accession>
<organism evidence="2 3">
    <name type="scientific">Nitrosospira multiformis</name>
    <dbReference type="NCBI Taxonomy" id="1231"/>
    <lineage>
        <taxon>Bacteria</taxon>
        <taxon>Pseudomonadati</taxon>
        <taxon>Pseudomonadota</taxon>
        <taxon>Betaproteobacteria</taxon>
        <taxon>Nitrosomonadales</taxon>
        <taxon>Nitrosomonadaceae</taxon>
        <taxon>Nitrosospira</taxon>
    </lineage>
</organism>
<evidence type="ECO:0000313" key="3">
    <source>
        <dbReference type="Proteomes" id="UP000244152"/>
    </source>
</evidence>
<dbReference type="InterPro" id="IPR018777">
    <property type="entry name" value="Replication_initiator_prot_A"/>
</dbReference>
<name>A0A2T5HZ47_9PROT</name>
<sequence length="410" mass="47910">MAPRQKLGSEKFKSTVDLFDNLEAVDQVQVKLKAEKLIRHSQEWHRELSEQIVEANRTLARLANNKIHSNDKEITALRTRISALQAKRSKIEADLNAESEWLKAYLKQANKAEHQARPHLPYDYHQEREKKLLPVRHKNRDFFLADMFDYTLKDDGASMEVPIFTLATKTDLSIWKWVSKDKNKSIEIYPSVKGRATQFDKDVLIYVVSQITEALNRGRDDAKNRTVRFTVYDYLVTTNRGVGGDDYKRLQEAFERLAGTRITTDIRTGGERVKEGFGIIESWRTVEKSREDERMIAVEVTLSRWLFNAVQAFEVLTIHSDYFRLRKPLERRLYELARKHCGHQAQWSIGLELLREKSGSRSTLYEFRRMVKSITQTSTLPEYRMALSDDDKVTFYTRDNSRSLRGIANR</sequence>
<reference evidence="2 3" key="1">
    <citation type="submission" date="2018-04" db="EMBL/GenBank/DDBJ databases">
        <title>Active sludge and wastewater microbial communities from Klosterneuburg, Austria.</title>
        <authorList>
            <person name="Wagner M."/>
        </authorList>
    </citation>
    <scope>NUCLEOTIDE SEQUENCE [LARGE SCALE GENOMIC DNA]</scope>
    <source>
        <strain evidence="2 3">Nl12</strain>
    </source>
</reference>
<protein>
    <submittedName>
        <fullName evidence="2">Replication initiator protein A</fullName>
    </submittedName>
</protein>
<dbReference type="Proteomes" id="UP000244152">
    <property type="component" value="Unassembled WGS sequence"/>
</dbReference>
<dbReference type="EMBL" id="QAOK01000061">
    <property type="protein sequence ID" value="PTQ76842.1"/>
    <property type="molecule type" value="Genomic_DNA"/>
</dbReference>
<gene>
    <name evidence="2" type="ORF">C8R21_1612</name>
</gene>
<evidence type="ECO:0000313" key="2">
    <source>
        <dbReference type="EMBL" id="PTQ76842.1"/>
    </source>
</evidence>
<feature type="coiled-coil region" evidence="1">
    <location>
        <begin position="45"/>
        <end position="94"/>
    </location>
</feature>